<dbReference type="Gene3D" id="3.20.20.20">
    <property type="entry name" value="Dihydropteroate synthase-like"/>
    <property type="match status" value="1"/>
</dbReference>
<evidence type="ECO:0000313" key="2">
    <source>
        <dbReference type="EMBL" id="AEH60978.1"/>
    </source>
</evidence>
<proteinExistence type="predicted"/>
<dbReference type="InterPro" id="IPR000489">
    <property type="entry name" value="Pterin-binding_dom"/>
</dbReference>
<evidence type="ECO:0000259" key="1">
    <source>
        <dbReference type="PROSITE" id="PS50972"/>
    </source>
</evidence>
<accession>F7XM89</accession>
<dbReference type="OrthoDB" id="70327at2157"/>
<organism evidence="2 3">
    <name type="scientific">Methanosalsum zhilinae (strain DSM 4017 / NBRC 107636 / OCM 62 / WeN5)</name>
    <name type="common">Methanohalophilus zhilinae</name>
    <dbReference type="NCBI Taxonomy" id="679901"/>
    <lineage>
        <taxon>Archaea</taxon>
        <taxon>Methanobacteriati</taxon>
        <taxon>Methanobacteriota</taxon>
        <taxon>Stenosarchaea group</taxon>
        <taxon>Methanomicrobia</taxon>
        <taxon>Methanosarcinales</taxon>
        <taxon>Methanosarcinaceae</taxon>
        <taxon>Methanosalsum</taxon>
    </lineage>
</organism>
<dbReference type="HOGENOM" id="CLU_041129_0_0_2"/>
<dbReference type="InterPro" id="IPR011005">
    <property type="entry name" value="Dihydropteroate_synth-like_sf"/>
</dbReference>
<reference evidence="2" key="1">
    <citation type="submission" date="2010-07" db="EMBL/GenBank/DDBJ databases">
        <title>The complete genome of Methanosalsum zhilinae DSM 4017.</title>
        <authorList>
            <consortium name="US DOE Joint Genome Institute (JGI-PGF)"/>
            <person name="Lucas S."/>
            <person name="Copeland A."/>
            <person name="Lapidus A."/>
            <person name="Glavina del Rio T."/>
            <person name="Dalin E."/>
            <person name="Tice H."/>
            <person name="Bruce D."/>
            <person name="Goodwin L."/>
            <person name="Pitluck S."/>
            <person name="Kyrpides N."/>
            <person name="Mavromatis K."/>
            <person name="Ovchinnikova G."/>
            <person name="Daligault H."/>
            <person name="Detter J.C."/>
            <person name="Han C."/>
            <person name="Tapia R."/>
            <person name="Larimer F."/>
            <person name="Land M."/>
            <person name="Hauser L."/>
            <person name="Markowitz V."/>
            <person name="Cheng J.-F."/>
            <person name="Hugenholtz P."/>
            <person name="Woyke T."/>
            <person name="Wu D."/>
            <person name="Spring S."/>
            <person name="Schueler E."/>
            <person name="Brambilla E."/>
            <person name="Klenk H.-P."/>
            <person name="Eisen J.A."/>
        </authorList>
    </citation>
    <scope>NUCLEOTIDE SEQUENCE</scope>
    <source>
        <strain evidence="2">DSM 4017</strain>
    </source>
</reference>
<evidence type="ECO:0000313" key="3">
    <source>
        <dbReference type="Proteomes" id="UP000006622"/>
    </source>
</evidence>
<dbReference type="Pfam" id="PF00809">
    <property type="entry name" value="Pterin_bind"/>
    <property type="match status" value="1"/>
</dbReference>
<dbReference type="KEGG" id="mzh:Mzhil_1122"/>
<dbReference type="GO" id="GO:0004156">
    <property type="term" value="F:dihydropteroate synthase activity"/>
    <property type="evidence" value="ECO:0007669"/>
    <property type="project" value="TreeGrafter"/>
</dbReference>
<dbReference type="Proteomes" id="UP000006622">
    <property type="component" value="Chromosome"/>
</dbReference>
<dbReference type="PANTHER" id="PTHR20941">
    <property type="entry name" value="FOLATE SYNTHESIS PROTEINS"/>
    <property type="match status" value="1"/>
</dbReference>
<dbReference type="EMBL" id="CP002101">
    <property type="protein sequence ID" value="AEH60978.1"/>
    <property type="molecule type" value="Genomic_DNA"/>
</dbReference>
<name>F7XM89_METZD</name>
<sequence>MKILVATGRQAEETVRKSVKSRADVLIVDTDIAAFITPSRLLVALMDQKPNTYDILFVPGLASGDFSIVEKKMDCKVYLGPKHAYDLGYVLDFVEDFEFSKNVPACELLSDIRKKLAIDKVSDLEDRSVPQLLINDLKIGGSSRMKVMAEIVDSTSMSKELLISKIEEFVKKGADIIDLGSSMNATPEEVKSTVKTARSVSSVPISIDTLEPDLIKTALEGGVDIVLSLNGSNIDQVGKHVAFHTATAVIIPDSDGDIGSLANNIKKAKNFGIKYIIADPVLDPVGHGITRSIVRYYEFSKDFPDIPLFFGSGNVTELIDADSIGVNAVLCGIASELGAAILFTPEYSDKTHGSIEELTTASMMMTVACERNSSPKDLGIDLLKLKEKRKRIEADLCEDPLFAVESESWELDPKGPVKIGIVSRSRYSDSSFKGSLIIAQHKRACVVGKTASSVLNTLIEKGLVSTLEHAGYLGRELARAELAIKYDRSYAQDDDF</sequence>
<feature type="domain" description="Pterin-binding" evidence="1">
    <location>
        <begin position="131"/>
        <end position="366"/>
    </location>
</feature>
<dbReference type="SUPFAM" id="SSF51717">
    <property type="entry name" value="Dihydropteroate synthetase-like"/>
    <property type="match status" value="1"/>
</dbReference>
<dbReference type="GO" id="GO:0046654">
    <property type="term" value="P:tetrahydrofolate biosynthetic process"/>
    <property type="evidence" value="ECO:0007669"/>
    <property type="project" value="TreeGrafter"/>
</dbReference>
<dbReference type="Pfam" id="PF14251">
    <property type="entry name" value="PterinBD-DUF4346"/>
    <property type="match status" value="1"/>
</dbReference>
<protein>
    <submittedName>
        <fullName evidence="2">Dihydropteroate synthase-related protein</fullName>
    </submittedName>
</protein>
<keyword evidence="3" id="KW-1185">Reference proteome</keyword>
<gene>
    <name evidence="2" type="ordered locus">Mzhil_1122</name>
</gene>
<dbReference type="GeneID" id="10822750"/>
<dbReference type="NCBIfam" id="TIGR00284">
    <property type="entry name" value="dihydropteroate synthase-like protein"/>
    <property type="match status" value="1"/>
</dbReference>
<dbReference type="AlphaFoldDB" id="F7XM89"/>
<dbReference type="RefSeq" id="WP_013898415.1">
    <property type="nucleotide sequence ID" value="NC_015676.1"/>
</dbReference>
<dbReference type="InterPro" id="IPR025595">
    <property type="entry name" value="PterinBD-DUF4346"/>
</dbReference>
<dbReference type="InterPro" id="IPR045031">
    <property type="entry name" value="DHP_synth-like"/>
</dbReference>
<dbReference type="PROSITE" id="PS50972">
    <property type="entry name" value="PTERIN_BINDING"/>
    <property type="match status" value="1"/>
</dbReference>
<dbReference type="PANTHER" id="PTHR20941:SF1">
    <property type="entry name" value="FOLIC ACID SYNTHESIS PROTEIN FOL1"/>
    <property type="match status" value="1"/>
</dbReference>
<dbReference type="STRING" id="679901.Mzhil_1122"/>
<dbReference type="InterPro" id="IPR005236">
    <property type="entry name" value="Dihydropt_synth"/>
</dbReference>